<comment type="cofactor">
    <cofactor evidence="1">
        <name>FAD</name>
        <dbReference type="ChEBI" id="CHEBI:57692"/>
    </cofactor>
</comment>
<evidence type="ECO:0000256" key="7">
    <source>
        <dbReference type="ARBA" id="ARBA00023002"/>
    </source>
</evidence>
<keyword evidence="11" id="KW-0812">Transmembrane</keyword>
<feature type="domain" description="FAD-binding PCMH-type" evidence="12">
    <location>
        <begin position="133"/>
        <end position="310"/>
    </location>
</feature>
<dbReference type="InterPro" id="IPR036318">
    <property type="entry name" value="FAD-bd_PCMH-like_sf"/>
</dbReference>
<evidence type="ECO:0000256" key="5">
    <source>
        <dbReference type="ARBA" id="ARBA00022827"/>
    </source>
</evidence>
<feature type="compositionally biased region" description="Low complexity" evidence="10">
    <location>
        <begin position="40"/>
        <end position="49"/>
    </location>
</feature>
<dbReference type="PANTHER" id="PTHR11748:SF111">
    <property type="entry name" value="D-LACTATE DEHYDROGENASE, MITOCHONDRIAL-RELATED"/>
    <property type="match status" value="1"/>
</dbReference>
<dbReference type="AlphaFoldDB" id="A0A8H5U951"/>
<evidence type="ECO:0000256" key="11">
    <source>
        <dbReference type="SAM" id="Phobius"/>
    </source>
</evidence>
<comment type="caution">
    <text evidence="13">The sequence shown here is derived from an EMBL/GenBank/DDBJ whole genome shotgun (WGS) entry which is preliminary data.</text>
</comment>
<gene>
    <name evidence="13" type="ORF">FCIRC_4433</name>
</gene>
<proteinExistence type="inferred from homology"/>
<dbReference type="GO" id="GO:0005739">
    <property type="term" value="C:mitochondrion"/>
    <property type="evidence" value="ECO:0007669"/>
    <property type="project" value="UniProtKB-SubCell"/>
</dbReference>
<keyword evidence="4" id="KW-0285">Flavoprotein</keyword>
<feature type="compositionally biased region" description="Low complexity" evidence="10">
    <location>
        <begin position="553"/>
        <end position="562"/>
    </location>
</feature>
<dbReference type="InterPro" id="IPR016166">
    <property type="entry name" value="FAD-bd_PCMH"/>
</dbReference>
<dbReference type="EMBL" id="JAAQPE010000142">
    <property type="protein sequence ID" value="KAF5683490.1"/>
    <property type="molecule type" value="Genomic_DNA"/>
</dbReference>
<dbReference type="FunFam" id="3.30.465.10:FF:000014">
    <property type="entry name" value="D-lactate dehydrogenase (Cytochrome), putative"/>
    <property type="match status" value="1"/>
</dbReference>
<dbReference type="InterPro" id="IPR016169">
    <property type="entry name" value="FAD-bd_PCMH_sub2"/>
</dbReference>
<dbReference type="Proteomes" id="UP000572754">
    <property type="component" value="Unassembled WGS sequence"/>
</dbReference>
<evidence type="ECO:0000256" key="4">
    <source>
        <dbReference type="ARBA" id="ARBA00022630"/>
    </source>
</evidence>
<comment type="similarity">
    <text evidence="3">Belongs to the FAD-binding oxidoreductase/transferase type 4 family.</text>
</comment>
<keyword evidence="11" id="KW-0472">Membrane</keyword>
<name>A0A8H5U951_FUSCI</name>
<dbReference type="InterPro" id="IPR006094">
    <property type="entry name" value="Oxid_FAD_bind_N"/>
</dbReference>
<evidence type="ECO:0000256" key="8">
    <source>
        <dbReference type="ARBA" id="ARBA00023128"/>
    </source>
</evidence>
<feature type="compositionally biased region" description="Polar residues" evidence="10">
    <location>
        <begin position="543"/>
        <end position="552"/>
    </location>
</feature>
<dbReference type="SUPFAM" id="SSF56176">
    <property type="entry name" value="FAD-binding/transporter-associated domain-like"/>
    <property type="match status" value="1"/>
</dbReference>
<evidence type="ECO:0000259" key="12">
    <source>
        <dbReference type="PROSITE" id="PS51387"/>
    </source>
</evidence>
<dbReference type="InterPro" id="IPR004113">
    <property type="entry name" value="FAD-bd_oxidored_4_C"/>
</dbReference>
<evidence type="ECO:0000256" key="3">
    <source>
        <dbReference type="ARBA" id="ARBA00008000"/>
    </source>
</evidence>
<dbReference type="Pfam" id="PF01565">
    <property type="entry name" value="FAD_binding_4"/>
    <property type="match status" value="1"/>
</dbReference>
<keyword evidence="7" id="KW-0560">Oxidoreductase</keyword>
<keyword evidence="14" id="KW-1185">Reference proteome</keyword>
<dbReference type="Gene3D" id="3.30.465.10">
    <property type="match status" value="1"/>
</dbReference>
<comment type="subcellular location">
    <subcellularLocation>
        <location evidence="2">Mitochondrion</location>
    </subcellularLocation>
</comment>
<dbReference type="Pfam" id="PF02913">
    <property type="entry name" value="FAD-oxidase_C"/>
    <property type="match status" value="1"/>
</dbReference>
<dbReference type="GO" id="GO:0004458">
    <property type="term" value="F:D-lactate dehydrogenase (cytochrome) activity"/>
    <property type="evidence" value="ECO:0007669"/>
    <property type="project" value="UniProtKB-EC"/>
</dbReference>
<feature type="region of interest" description="Disordered" evidence="10">
    <location>
        <begin position="32"/>
        <end position="55"/>
    </location>
</feature>
<feature type="region of interest" description="Disordered" evidence="10">
    <location>
        <begin position="529"/>
        <end position="562"/>
    </location>
</feature>
<feature type="transmembrane region" description="Helical" evidence="11">
    <location>
        <begin position="57"/>
        <end position="79"/>
    </location>
</feature>
<dbReference type="GO" id="GO:0071949">
    <property type="term" value="F:FAD binding"/>
    <property type="evidence" value="ECO:0007669"/>
    <property type="project" value="InterPro"/>
</dbReference>
<dbReference type="Gene3D" id="3.30.70.2740">
    <property type="match status" value="1"/>
</dbReference>
<protein>
    <recommendedName>
        <fullName evidence="9">D-lactate dehydrogenase (cytochrome)</fullName>
        <ecNumber evidence="9">1.1.2.4</ecNumber>
    </recommendedName>
</protein>
<evidence type="ECO:0000256" key="2">
    <source>
        <dbReference type="ARBA" id="ARBA00004173"/>
    </source>
</evidence>
<evidence type="ECO:0000313" key="14">
    <source>
        <dbReference type="Proteomes" id="UP000572754"/>
    </source>
</evidence>
<reference evidence="14" key="1">
    <citation type="journal article" date="2020" name="BMC Genomics">
        <title>Correction to: Identification and distribution of gene clusters required for synthesis of sphingolipid metabolism inhibitors in diverse species of the filamentous fungus Fusarium.</title>
        <authorList>
            <person name="Kim H.S."/>
            <person name="Lohmar J.M."/>
            <person name="Busman M."/>
            <person name="Brown D.W."/>
            <person name="Naumann T.A."/>
            <person name="Divon H.H."/>
            <person name="Lysoe E."/>
            <person name="Uhlig S."/>
            <person name="Proctor R.H."/>
        </authorList>
    </citation>
    <scope>NUCLEOTIDE SEQUENCE [LARGE SCALE GENOMIC DNA]</scope>
    <source>
        <strain evidence="14">NRRL 25331</strain>
    </source>
</reference>
<dbReference type="FunFam" id="3.30.70.2740:FF:000001">
    <property type="entry name" value="D-lactate dehydrogenase mitochondrial"/>
    <property type="match status" value="1"/>
</dbReference>
<keyword evidence="8" id="KW-0496">Mitochondrion</keyword>
<keyword evidence="11" id="KW-1133">Transmembrane helix</keyword>
<reference evidence="13 14" key="2">
    <citation type="submission" date="2020-05" db="EMBL/GenBank/DDBJ databases">
        <title>Identification and distribution of gene clusters putatively required for synthesis of sphingolipid metabolism inhibitors in phylogenetically diverse species of the filamentous fungus Fusarium.</title>
        <authorList>
            <person name="Kim H.-S."/>
            <person name="Busman M."/>
            <person name="Brown D.W."/>
            <person name="Divon H."/>
            <person name="Uhlig S."/>
            <person name="Proctor R.H."/>
        </authorList>
    </citation>
    <scope>NUCLEOTIDE SEQUENCE [LARGE SCALE GENOMIC DNA]</scope>
    <source>
        <strain evidence="13 14">NRRL 25331</strain>
    </source>
</reference>
<evidence type="ECO:0000313" key="13">
    <source>
        <dbReference type="EMBL" id="KAF5683490.1"/>
    </source>
</evidence>
<dbReference type="GO" id="GO:1903457">
    <property type="term" value="P:lactate catabolic process"/>
    <property type="evidence" value="ECO:0007669"/>
    <property type="project" value="TreeGrafter"/>
</dbReference>
<accession>A0A8H5U951</accession>
<dbReference type="EC" id="1.1.2.4" evidence="9"/>
<evidence type="ECO:0000256" key="9">
    <source>
        <dbReference type="ARBA" id="ARBA00038897"/>
    </source>
</evidence>
<dbReference type="SUPFAM" id="SSF55103">
    <property type="entry name" value="FAD-linked oxidases, C-terminal domain"/>
    <property type="match status" value="1"/>
</dbReference>
<sequence length="669" mass="72731">MLKTPYRALQGCLRKPLSQCVVGLTVKPASQIARHTSNGKSESSSQSRTQEQRKRPVFLASALSATATTIGGTLLYTLVSHDEQKDDDSHYASRAEMELAVEEIREALGEDAVSIEDEILHSHGYSDWSTINIDRLPIAVTFPKTTEEVSTIAKICHKRRAPMIPYSGGSSVEGHFSAPFGGVSVDFVNMNQILEVHSDDLNVVVQPSVPWMDLNEKIKDTGLFFPIDPGPSAQIGGMVGTNCSGTNAVKYGTMRDWVVNLTVVLSDGTILKTRRRPRKSSAGYNLNSLLVGSEGTLGFVTEATLKLAPIPEHTGIAVVTFPSVKAAATMAIEVIRRGVPISAVEILDEVLMSVINKIGATSRKWNEVPTLFFKFSGSDAVVKDSIAQVQSISKKHHANGFQYESDSHKQKALWSARKEALWSMMALRETDGHVWSTDVAVPLSRVSELIDISKKELVELGLFGSILGHIGDGNFHETILFEDKQRKAVEDCVHKMVSRAIEMEGTCTGEHGVGLGKKEFLREEVGETMGDTVSGHPERDNHQASVISGDTPSSSAEASPASDAAQRAACQLPLRFTNFALYSDTGCQNVIYDPFMLTWDPCKSDQWTNALANGVIFQSMRWTGGSNAQDFYACQQGFSCGENVARIVQQSNVCSSGGGLHFDKLAVNT</sequence>
<keyword evidence="6" id="KW-0809">Transit peptide</keyword>
<evidence type="ECO:0000256" key="10">
    <source>
        <dbReference type="SAM" id="MobiDB-lite"/>
    </source>
</evidence>
<dbReference type="InterPro" id="IPR016164">
    <property type="entry name" value="FAD-linked_Oxase-like_C"/>
</dbReference>
<evidence type="ECO:0000256" key="1">
    <source>
        <dbReference type="ARBA" id="ARBA00001974"/>
    </source>
</evidence>
<dbReference type="PANTHER" id="PTHR11748">
    <property type="entry name" value="D-LACTATE DEHYDROGENASE"/>
    <property type="match status" value="1"/>
</dbReference>
<organism evidence="13 14">
    <name type="scientific">Fusarium circinatum</name>
    <name type="common">Pitch canker fungus</name>
    <name type="synonym">Gibberella circinata</name>
    <dbReference type="NCBI Taxonomy" id="48490"/>
    <lineage>
        <taxon>Eukaryota</taxon>
        <taxon>Fungi</taxon>
        <taxon>Dikarya</taxon>
        <taxon>Ascomycota</taxon>
        <taxon>Pezizomycotina</taxon>
        <taxon>Sordariomycetes</taxon>
        <taxon>Hypocreomycetidae</taxon>
        <taxon>Hypocreales</taxon>
        <taxon>Nectriaceae</taxon>
        <taxon>Fusarium</taxon>
        <taxon>Fusarium fujikuroi species complex</taxon>
    </lineage>
</organism>
<dbReference type="GO" id="GO:0008720">
    <property type="term" value="F:D-lactate dehydrogenase (NAD+) activity"/>
    <property type="evidence" value="ECO:0007669"/>
    <property type="project" value="TreeGrafter"/>
</dbReference>
<dbReference type="PROSITE" id="PS51387">
    <property type="entry name" value="FAD_PCMH"/>
    <property type="match status" value="1"/>
</dbReference>
<evidence type="ECO:0000256" key="6">
    <source>
        <dbReference type="ARBA" id="ARBA00022946"/>
    </source>
</evidence>
<keyword evidence="5" id="KW-0274">FAD</keyword>